<evidence type="ECO:0000259" key="16">
    <source>
        <dbReference type="Pfam" id="PF08543"/>
    </source>
</evidence>
<dbReference type="NCBIfam" id="TIGR00097">
    <property type="entry name" value="HMP-P_kinase"/>
    <property type="match status" value="1"/>
</dbReference>
<evidence type="ECO:0000256" key="8">
    <source>
        <dbReference type="ARBA" id="ARBA00022679"/>
    </source>
</evidence>
<dbReference type="Gene3D" id="3.40.1190.20">
    <property type="match status" value="1"/>
</dbReference>
<dbReference type="InterPro" id="IPR029056">
    <property type="entry name" value="Ribokinase-like"/>
</dbReference>
<comment type="pathway">
    <text evidence="3">Cofactor biosynthesis; thiamine diphosphate biosynthesis; 4-amino-2-methyl-5-diphosphomethylpyrimidine from 5-amino-1-(5-phospho-D-ribosyl)imidazole: step 3/3.</text>
</comment>
<keyword evidence="8" id="KW-0808">Transferase</keyword>
<dbReference type="GO" id="GO:0008902">
    <property type="term" value="F:hydroxymethylpyrimidine kinase activity"/>
    <property type="evidence" value="ECO:0007669"/>
    <property type="project" value="UniProtKB-EC"/>
</dbReference>
<dbReference type="GO" id="GO:0009228">
    <property type="term" value="P:thiamine biosynthetic process"/>
    <property type="evidence" value="ECO:0007669"/>
    <property type="project" value="UniProtKB-KW"/>
</dbReference>
<evidence type="ECO:0000256" key="1">
    <source>
        <dbReference type="ARBA" id="ARBA00000151"/>
    </source>
</evidence>
<evidence type="ECO:0000256" key="15">
    <source>
        <dbReference type="ARBA" id="ARBA00043176"/>
    </source>
</evidence>
<evidence type="ECO:0000256" key="3">
    <source>
        <dbReference type="ARBA" id="ARBA00004769"/>
    </source>
</evidence>
<dbReference type="PANTHER" id="PTHR20858">
    <property type="entry name" value="PHOSPHOMETHYLPYRIMIDINE KINASE"/>
    <property type="match status" value="1"/>
</dbReference>
<proteinExistence type="inferred from homology"/>
<evidence type="ECO:0000256" key="2">
    <source>
        <dbReference type="ARBA" id="ARBA00000565"/>
    </source>
</evidence>
<name>A0A1H8IFP8_9BACI</name>
<dbReference type="Pfam" id="PF08543">
    <property type="entry name" value="Phos_pyr_kin"/>
    <property type="match status" value="1"/>
</dbReference>
<dbReference type="InterPro" id="IPR013749">
    <property type="entry name" value="PM/HMP-P_kinase-1"/>
</dbReference>
<dbReference type="OrthoDB" id="9810880at2"/>
<dbReference type="InterPro" id="IPR004399">
    <property type="entry name" value="HMP/HMP-P_kinase_dom"/>
</dbReference>
<organism evidence="17 18">
    <name type="scientific">Mesobacillus persicus</name>
    <dbReference type="NCBI Taxonomy" id="930146"/>
    <lineage>
        <taxon>Bacteria</taxon>
        <taxon>Bacillati</taxon>
        <taxon>Bacillota</taxon>
        <taxon>Bacilli</taxon>
        <taxon>Bacillales</taxon>
        <taxon>Bacillaceae</taxon>
        <taxon>Mesobacillus</taxon>
    </lineage>
</organism>
<evidence type="ECO:0000256" key="9">
    <source>
        <dbReference type="ARBA" id="ARBA00022741"/>
    </source>
</evidence>
<dbReference type="EC" id="2.7.4.7" evidence="6"/>
<dbReference type="FunFam" id="3.40.1190.20:FF:000003">
    <property type="entry name" value="Phosphomethylpyrimidine kinase ThiD"/>
    <property type="match status" value="1"/>
</dbReference>
<evidence type="ECO:0000256" key="5">
    <source>
        <dbReference type="ARBA" id="ARBA00012135"/>
    </source>
</evidence>
<keyword evidence="12" id="KW-0784">Thiamine biosynthesis</keyword>
<evidence type="ECO:0000313" key="17">
    <source>
        <dbReference type="EMBL" id="SEN67115.1"/>
    </source>
</evidence>
<evidence type="ECO:0000256" key="4">
    <source>
        <dbReference type="ARBA" id="ARBA00009879"/>
    </source>
</evidence>
<evidence type="ECO:0000256" key="14">
    <source>
        <dbReference type="ARBA" id="ARBA00042102"/>
    </source>
</evidence>
<keyword evidence="10 17" id="KW-0418">Kinase</keyword>
<keyword evidence="11" id="KW-0067">ATP-binding</keyword>
<comment type="catalytic activity">
    <reaction evidence="2">
        <text>4-amino-2-methyl-5-(phosphooxymethyl)pyrimidine + ATP = 4-amino-2-methyl-5-(diphosphooxymethyl)pyrimidine + ADP</text>
        <dbReference type="Rhea" id="RHEA:19893"/>
        <dbReference type="ChEBI" id="CHEBI:30616"/>
        <dbReference type="ChEBI" id="CHEBI:57841"/>
        <dbReference type="ChEBI" id="CHEBI:58354"/>
        <dbReference type="ChEBI" id="CHEBI:456216"/>
        <dbReference type="EC" id="2.7.4.7"/>
    </reaction>
</comment>
<dbReference type="PANTHER" id="PTHR20858:SF17">
    <property type="entry name" value="HYDROXYMETHYLPYRIMIDINE_PHOSPHOMETHYLPYRIMIDINE KINASE THI20-RELATED"/>
    <property type="match status" value="1"/>
</dbReference>
<dbReference type="AlphaFoldDB" id="A0A1H8IFP8"/>
<evidence type="ECO:0000256" key="7">
    <source>
        <dbReference type="ARBA" id="ARBA00019161"/>
    </source>
</evidence>
<sequence>MKTALTIAGSDSSGGAGIQADIKTMTANGVYAMSAITALTAQNTTGVTDIVEVTPEFLGKQLDSIFTDIYPDAVKIGMVSSAGLIKTISEKLKFYHAKNIVVDPVMVSTSGSKLLQDDAVETLKNDIFHQAILLTPNIPEASVLSGISIINEADMIKAAKIISKEYGCAVLCKGGHSINDANDLLYYNHEYRWFIGDRVDNKNTHGTGCTLSSAIASGLAKGMDLQGSIEFAKEYVSGALWAMLDLGKGSGPLNHVWNVYTDAKIINK</sequence>
<evidence type="ECO:0000256" key="11">
    <source>
        <dbReference type="ARBA" id="ARBA00022840"/>
    </source>
</evidence>
<dbReference type="CDD" id="cd01169">
    <property type="entry name" value="HMPP_kinase"/>
    <property type="match status" value="1"/>
</dbReference>
<evidence type="ECO:0000256" key="13">
    <source>
        <dbReference type="ARBA" id="ARBA00037917"/>
    </source>
</evidence>
<protein>
    <recommendedName>
        <fullName evidence="7">Hydroxymethylpyrimidine/phosphomethylpyrimidine kinase</fullName>
        <ecNumber evidence="5">2.7.1.49</ecNumber>
        <ecNumber evidence="6">2.7.4.7</ecNumber>
    </recommendedName>
    <alternativeName>
        <fullName evidence="14">Hydroxymethylpyrimidine kinase</fullName>
    </alternativeName>
    <alternativeName>
        <fullName evidence="15">Hydroxymethylpyrimidine phosphate kinase</fullName>
    </alternativeName>
</protein>
<feature type="domain" description="Pyridoxamine kinase/Phosphomethylpyrimidine kinase" evidence="16">
    <location>
        <begin position="11"/>
        <end position="254"/>
    </location>
</feature>
<dbReference type="EC" id="2.7.1.49" evidence="5"/>
<dbReference type="EMBL" id="FOBW01000017">
    <property type="protein sequence ID" value="SEN67115.1"/>
    <property type="molecule type" value="Genomic_DNA"/>
</dbReference>
<keyword evidence="18" id="KW-1185">Reference proteome</keyword>
<reference evidence="18" key="1">
    <citation type="submission" date="2016-10" db="EMBL/GenBank/DDBJ databases">
        <authorList>
            <person name="Varghese N."/>
            <person name="Submissions S."/>
        </authorList>
    </citation>
    <scope>NUCLEOTIDE SEQUENCE [LARGE SCALE GENOMIC DNA]</scope>
    <source>
        <strain evidence="18">B48,IBRC-M 10115,DSM 25386,CECT 8001</strain>
    </source>
</reference>
<dbReference type="RefSeq" id="WP_090749367.1">
    <property type="nucleotide sequence ID" value="NZ_FOBW01000017.1"/>
</dbReference>
<dbReference type="GO" id="GO:0008972">
    <property type="term" value="F:phosphomethylpyrimidine kinase activity"/>
    <property type="evidence" value="ECO:0007669"/>
    <property type="project" value="UniProtKB-EC"/>
</dbReference>
<evidence type="ECO:0000256" key="10">
    <source>
        <dbReference type="ARBA" id="ARBA00022777"/>
    </source>
</evidence>
<comment type="pathway">
    <text evidence="13">Cofactor biosynthesis; thiamine diphosphate biosynthesis; 4-amino-2-methyl-5-diphosphomethylpyrimidine from 5-amino-1-(5-phospho-D-ribosyl)imidazole: step 2/3.</text>
</comment>
<dbReference type="SUPFAM" id="SSF53613">
    <property type="entry name" value="Ribokinase-like"/>
    <property type="match status" value="1"/>
</dbReference>
<accession>A0A1H8IFP8</accession>
<dbReference type="STRING" id="930146.SAMN05192533_11729"/>
<gene>
    <name evidence="17" type="ORF">SAMN05192533_11729</name>
</gene>
<dbReference type="GO" id="GO:0005829">
    <property type="term" value="C:cytosol"/>
    <property type="evidence" value="ECO:0007669"/>
    <property type="project" value="TreeGrafter"/>
</dbReference>
<evidence type="ECO:0000256" key="12">
    <source>
        <dbReference type="ARBA" id="ARBA00022977"/>
    </source>
</evidence>
<dbReference type="Proteomes" id="UP000198553">
    <property type="component" value="Unassembled WGS sequence"/>
</dbReference>
<evidence type="ECO:0000256" key="6">
    <source>
        <dbReference type="ARBA" id="ARBA00012963"/>
    </source>
</evidence>
<comment type="catalytic activity">
    <reaction evidence="1">
        <text>4-amino-5-hydroxymethyl-2-methylpyrimidine + ATP = 4-amino-2-methyl-5-(phosphooxymethyl)pyrimidine + ADP + H(+)</text>
        <dbReference type="Rhea" id="RHEA:23096"/>
        <dbReference type="ChEBI" id="CHEBI:15378"/>
        <dbReference type="ChEBI" id="CHEBI:16892"/>
        <dbReference type="ChEBI" id="CHEBI:30616"/>
        <dbReference type="ChEBI" id="CHEBI:58354"/>
        <dbReference type="ChEBI" id="CHEBI:456216"/>
        <dbReference type="EC" id="2.7.1.49"/>
    </reaction>
</comment>
<comment type="similarity">
    <text evidence="4">Belongs to the ThiD family.</text>
</comment>
<keyword evidence="9" id="KW-0547">Nucleotide-binding</keyword>
<dbReference type="GO" id="GO:0005524">
    <property type="term" value="F:ATP binding"/>
    <property type="evidence" value="ECO:0007669"/>
    <property type="project" value="UniProtKB-KW"/>
</dbReference>
<evidence type="ECO:0000313" key="18">
    <source>
        <dbReference type="Proteomes" id="UP000198553"/>
    </source>
</evidence>